<dbReference type="Gene3D" id="3.90.1570.10">
    <property type="entry name" value="tt1808, chain A"/>
    <property type="match status" value="1"/>
</dbReference>
<evidence type="ECO:0000313" key="4">
    <source>
        <dbReference type="Proteomes" id="UP001604335"/>
    </source>
</evidence>
<dbReference type="InterPro" id="IPR008538">
    <property type="entry name" value="Uma2"/>
</dbReference>
<keyword evidence="3" id="KW-0255">Endonuclease</keyword>
<dbReference type="Proteomes" id="UP001604335">
    <property type="component" value="Unassembled WGS sequence"/>
</dbReference>
<sequence length="213" mass="23725">MSQVCLPSEPTIQSVDPAPPQPVVPTQPYRFTVAEYQRIYEAGALAPDARTELIEGLIVKMSPIGFRHQSCVSQLAEVFFDLLRKRATLNVQCSLQLTDSQPQPDLAILRRDPKFYRTGHPQTSDVLLLIEVADSTLKSDREVKGLLYARSGIGEFWLVDLEHKKLEVYRDPSPEGYQTKFTLTAADRAACLAFPDESIALSDLFGNPAESSE</sequence>
<evidence type="ECO:0000313" key="3">
    <source>
        <dbReference type="EMBL" id="MFG3817690.1"/>
    </source>
</evidence>
<dbReference type="GO" id="GO:0004519">
    <property type="term" value="F:endonuclease activity"/>
    <property type="evidence" value="ECO:0007669"/>
    <property type="project" value="UniProtKB-KW"/>
</dbReference>
<keyword evidence="4" id="KW-1185">Reference proteome</keyword>
<accession>A0ABW7C958</accession>
<protein>
    <submittedName>
        <fullName evidence="3">Uma2 family endonuclease</fullName>
    </submittedName>
</protein>
<comment type="caution">
    <text evidence="3">The sequence shown here is derived from an EMBL/GenBank/DDBJ whole genome shotgun (WGS) entry which is preliminary data.</text>
</comment>
<dbReference type="PANTHER" id="PTHR35400">
    <property type="entry name" value="SLR1083 PROTEIN"/>
    <property type="match status" value="1"/>
</dbReference>
<dbReference type="PANTHER" id="PTHR35400:SF1">
    <property type="entry name" value="SLR1083 PROTEIN"/>
    <property type="match status" value="1"/>
</dbReference>
<dbReference type="SUPFAM" id="SSF52980">
    <property type="entry name" value="Restriction endonuclease-like"/>
    <property type="match status" value="1"/>
</dbReference>
<dbReference type="Pfam" id="PF05685">
    <property type="entry name" value="Uma2"/>
    <property type="match status" value="1"/>
</dbReference>
<gene>
    <name evidence="3" type="ORF">VPK24_08570</name>
</gene>
<dbReference type="InterPro" id="IPR011335">
    <property type="entry name" value="Restrct_endonuc-II-like"/>
</dbReference>
<reference evidence="4" key="1">
    <citation type="journal article" date="2024" name="Algal Res.">
        <title>Biochemical, toxicological and genomic investigation of a high-biomass producing Limnothrix strain isolated from Italian shallow drinking water reservoir.</title>
        <authorList>
            <person name="Simonazzi M."/>
            <person name="Shishido T.K."/>
            <person name="Delbaje E."/>
            <person name="Wahlsten M."/>
            <person name="Fewer D.P."/>
            <person name="Sivonen K."/>
            <person name="Pezzolesi L."/>
            <person name="Pistocchi R."/>
        </authorList>
    </citation>
    <scope>NUCLEOTIDE SEQUENCE [LARGE SCALE GENOMIC DNA]</scope>
    <source>
        <strain evidence="4">LRLZ20PSL1</strain>
    </source>
</reference>
<dbReference type="EMBL" id="JAZAQF010000050">
    <property type="protein sequence ID" value="MFG3817690.1"/>
    <property type="molecule type" value="Genomic_DNA"/>
</dbReference>
<evidence type="ECO:0000259" key="2">
    <source>
        <dbReference type="Pfam" id="PF05685"/>
    </source>
</evidence>
<evidence type="ECO:0000256" key="1">
    <source>
        <dbReference type="SAM" id="MobiDB-lite"/>
    </source>
</evidence>
<dbReference type="InterPro" id="IPR012296">
    <property type="entry name" value="Nuclease_put_TT1808"/>
</dbReference>
<dbReference type="RefSeq" id="WP_393012193.1">
    <property type="nucleotide sequence ID" value="NZ_JAZAQF010000050.1"/>
</dbReference>
<feature type="region of interest" description="Disordered" evidence="1">
    <location>
        <begin position="1"/>
        <end position="23"/>
    </location>
</feature>
<proteinExistence type="predicted"/>
<name>A0ABW7C958_9CYAN</name>
<organism evidence="3 4">
    <name type="scientific">Limnothrix redekei LRLZ20PSL1</name>
    <dbReference type="NCBI Taxonomy" id="3112953"/>
    <lineage>
        <taxon>Bacteria</taxon>
        <taxon>Bacillati</taxon>
        <taxon>Cyanobacteriota</taxon>
        <taxon>Cyanophyceae</taxon>
        <taxon>Pseudanabaenales</taxon>
        <taxon>Pseudanabaenaceae</taxon>
        <taxon>Limnothrix</taxon>
    </lineage>
</organism>
<keyword evidence="3" id="KW-0378">Hydrolase</keyword>
<dbReference type="CDD" id="cd06260">
    <property type="entry name" value="DUF820-like"/>
    <property type="match status" value="1"/>
</dbReference>
<feature type="domain" description="Putative restriction endonuclease" evidence="2">
    <location>
        <begin position="34"/>
        <end position="196"/>
    </location>
</feature>
<keyword evidence="3" id="KW-0540">Nuclease</keyword>